<dbReference type="Pfam" id="PF00535">
    <property type="entry name" value="Glycos_transf_2"/>
    <property type="match status" value="1"/>
</dbReference>
<keyword evidence="3" id="KW-0808">Transferase</keyword>
<evidence type="ECO:0000256" key="2">
    <source>
        <dbReference type="ARBA" id="ARBA00022676"/>
    </source>
</evidence>
<protein>
    <submittedName>
        <fullName evidence="6">Glycosyltransferase family 2 protein</fullName>
    </submittedName>
</protein>
<gene>
    <name evidence="6" type="ORF">HK439_20310</name>
</gene>
<keyword evidence="4" id="KW-0472">Membrane</keyword>
<feature type="transmembrane region" description="Helical" evidence="4">
    <location>
        <begin position="252"/>
        <end position="269"/>
    </location>
</feature>
<evidence type="ECO:0000259" key="5">
    <source>
        <dbReference type="Pfam" id="PF00535"/>
    </source>
</evidence>
<feature type="domain" description="Glycosyltransferase 2-like" evidence="5">
    <location>
        <begin position="48"/>
        <end position="147"/>
    </location>
</feature>
<dbReference type="PANTHER" id="PTHR43179">
    <property type="entry name" value="RHAMNOSYLTRANSFERASE WBBL"/>
    <property type="match status" value="1"/>
</dbReference>
<dbReference type="PANTHER" id="PTHR43179:SF12">
    <property type="entry name" value="GALACTOFURANOSYLTRANSFERASE GLFT2"/>
    <property type="match status" value="1"/>
</dbReference>
<comment type="caution">
    <text evidence="6">The sequence shown here is derived from an EMBL/GenBank/DDBJ whole genome shotgun (WGS) entry which is preliminary data.</text>
</comment>
<keyword evidence="4" id="KW-0812">Transmembrane</keyword>
<dbReference type="InterPro" id="IPR029044">
    <property type="entry name" value="Nucleotide-diphossugar_trans"/>
</dbReference>
<dbReference type="RefSeq" id="WP_190293301.1">
    <property type="nucleotide sequence ID" value="NZ_JABFCZ010000024.1"/>
</dbReference>
<dbReference type="GO" id="GO:0016757">
    <property type="term" value="F:glycosyltransferase activity"/>
    <property type="evidence" value="ECO:0007669"/>
    <property type="project" value="UniProtKB-KW"/>
</dbReference>
<dbReference type="InterPro" id="IPR001173">
    <property type="entry name" value="Glyco_trans_2-like"/>
</dbReference>
<organism evidence="6 7">
    <name type="scientific">Roseibium aggregatum</name>
    <dbReference type="NCBI Taxonomy" id="187304"/>
    <lineage>
        <taxon>Bacteria</taxon>
        <taxon>Pseudomonadati</taxon>
        <taxon>Pseudomonadota</taxon>
        <taxon>Alphaproteobacteria</taxon>
        <taxon>Hyphomicrobiales</taxon>
        <taxon>Stappiaceae</taxon>
        <taxon>Roseibium</taxon>
    </lineage>
</organism>
<accession>A0A926NYA3</accession>
<dbReference type="AlphaFoldDB" id="A0A926NYA3"/>
<reference evidence="6" key="1">
    <citation type="submission" date="2020-05" db="EMBL/GenBank/DDBJ databases">
        <title>Identification of trans-AT polyketide cluster in two marine bacteria, producers of a novel glutaramide-containing polyketide sesbanimide D and analogs.</title>
        <authorList>
            <person name="Kacar D."/>
            <person name="Rodriguez P."/>
            <person name="Canedo L."/>
            <person name="Gonzalez E."/>
            <person name="Galan B."/>
            <person name="De La Calle F."/>
            <person name="Garcia J.L."/>
        </authorList>
    </citation>
    <scope>NUCLEOTIDE SEQUENCE</scope>
    <source>
        <strain evidence="6">PHM038</strain>
    </source>
</reference>
<dbReference type="SUPFAM" id="SSF53448">
    <property type="entry name" value="Nucleotide-diphospho-sugar transferases"/>
    <property type="match status" value="1"/>
</dbReference>
<evidence type="ECO:0000313" key="6">
    <source>
        <dbReference type="EMBL" id="MBD1548614.1"/>
    </source>
</evidence>
<keyword evidence="2" id="KW-0328">Glycosyltransferase</keyword>
<evidence type="ECO:0000256" key="1">
    <source>
        <dbReference type="ARBA" id="ARBA00006739"/>
    </source>
</evidence>
<evidence type="ECO:0000313" key="7">
    <source>
        <dbReference type="Proteomes" id="UP000598467"/>
    </source>
</evidence>
<keyword evidence="4" id="KW-1133">Transmembrane helix</keyword>
<evidence type="ECO:0000256" key="3">
    <source>
        <dbReference type="ARBA" id="ARBA00022679"/>
    </source>
</evidence>
<dbReference type="EMBL" id="JABFCZ010000024">
    <property type="protein sequence ID" value="MBD1548614.1"/>
    <property type="molecule type" value="Genomic_DNA"/>
</dbReference>
<proteinExistence type="inferred from homology"/>
<dbReference type="Proteomes" id="UP000598467">
    <property type="component" value="Unassembled WGS sequence"/>
</dbReference>
<evidence type="ECO:0000256" key="4">
    <source>
        <dbReference type="SAM" id="Phobius"/>
    </source>
</evidence>
<sequence>MTAASERSAEPDGSVRGAAIADVTRLLVTYNSADILSYSMLPEGTIATVAVDNASRDGTAEQARAIGYRVIEMESNAGYSSAIMTGLKSIGTEFALITNPDLKIEPDDIRKLVEAARTYPDCDVFVPRIFKPDGGEFFRYETRFEPRVKDRRPPEGDACVPTLSGAALLVRTQPFIANGGFDTRIFLYFEDDELSLRYQRNNWPMIFVGSASAVHVGDASSPPDAAVNRIKNVSFGWSWAYVMALHGIGNRWLSLAGVLGKLFIYAISFRSRKLRRQIGILEGFARNLAGQPAPFFQQKGQGE</sequence>
<name>A0A926NYA3_9HYPH</name>
<dbReference type="Gene3D" id="3.90.550.10">
    <property type="entry name" value="Spore Coat Polysaccharide Biosynthesis Protein SpsA, Chain A"/>
    <property type="match status" value="1"/>
</dbReference>
<comment type="similarity">
    <text evidence="1">Belongs to the glycosyltransferase 2 family.</text>
</comment>